<evidence type="ECO:0000256" key="2">
    <source>
        <dbReference type="SAM" id="Phobius"/>
    </source>
</evidence>
<gene>
    <name evidence="3" type="ORF">GXX24_06140</name>
</gene>
<organism evidence="3 4">
    <name type="scientific">Paracoccus solventivorans</name>
    <dbReference type="NCBI Taxonomy" id="53463"/>
    <lineage>
        <taxon>Bacteria</taxon>
        <taxon>Pseudomonadati</taxon>
        <taxon>Pseudomonadota</taxon>
        <taxon>Alphaproteobacteria</taxon>
        <taxon>Rhodobacterales</taxon>
        <taxon>Paracoccaceae</taxon>
        <taxon>Paracoccus</taxon>
    </lineage>
</organism>
<comment type="caution">
    <text evidence="3">The sequence shown here is derived from an EMBL/GenBank/DDBJ whole genome shotgun (WGS) entry which is preliminary data.</text>
</comment>
<evidence type="ECO:0000256" key="1">
    <source>
        <dbReference type="SAM" id="MobiDB-lite"/>
    </source>
</evidence>
<keyword evidence="2" id="KW-0812">Transmembrane</keyword>
<dbReference type="Proteomes" id="UP000580830">
    <property type="component" value="Unassembled WGS sequence"/>
</dbReference>
<keyword evidence="2" id="KW-0472">Membrane</keyword>
<feature type="region of interest" description="Disordered" evidence="1">
    <location>
        <begin position="102"/>
        <end position="133"/>
    </location>
</feature>
<feature type="region of interest" description="Disordered" evidence="1">
    <location>
        <begin position="1"/>
        <end position="21"/>
    </location>
</feature>
<dbReference type="EMBL" id="DULP01000087">
    <property type="protein sequence ID" value="HHW33704.1"/>
    <property type="molecule type" value="Genomic_DNA"/>
</dbReference>
<accession>A0A832QVT0</accession>
<name>A0A832QVT0_9RHOB</name>
<feature type="compositionally biased region" description="Low complexity" evidence="1">
    <location>
        <begin position="110"/>
        <end position="123"/>
    </location>
</feature>
<dbReference type="AlphaFoldDB" id="A0A832QVT0"/>
<proteinExistence type="predicted"/>
<feature type="transmembrane region" description="Helical" evidence="2">
    <location>
        <begin position="39"/>
        <end position="59"/>
    </location>
</feature>
<feature type="compositionally biased region" description="Pro residues" evidence="1">
    <location>
        <begin position="1"/>
        <end position="12"/>
    </location>
</feature>
<feature type="transmembrane region" description="Helical" evidence="2">
    <location>
        <begin position="71"/>
        <end position="96"/>
    </location>
</feature>
<evidence type="ECO:0000313" key="4">
    <source>
        <dbReference type="Proteomes" id="UP000580830"/>
    </source>
</evidence>
<keyword evidence="2" id="KW-1133">Transmembrane helix</keyword>
<reference evidence="3 4" key="1">
    <citation type="journal article" date="2020" name="Biotechnol. Biofuels">
        <title>New insights from the biogas microbiome by comprehensive genome-resolved metagenomics of nearly 1600 species originating from multiple anaerobic digesters.</title>
        <authorList>
            <person name="Campanaro S."/>
            <person name="Treu L."/>
            <person name="Rodriguez-R L.M."/>
            <person name="Kovalovszki A."/>
            <person name="Ziels R.M."/>
            <person name="Maus I."/>
            <person name="Zhu X."/>
            <person name="Kougias P.G."/>
            <person name="Basile A."/>
            <person name="Luo G."/>
            <person name="Schluter A."/>
            <person name="Konstantinidis K.T."/>
            <person name="Angelidaki I."/>
        </authorList>
    </citation>
    <scope>NUCLEOTIDE SEQUENCE [LARGE SCALE GENOMIC DNA]</scope>
    <source>
        <strain evidence="3">AS04akNAM_125</strain>
    </source>
</reference>
<sequence length="133" mass="14051">MPDPVTPAPAPPRALSDAAGDELPEPVLPELVRLYLRNIALGFLLALVFTGLLLALDVAHLRHLTLETTGGWLAIVMLVVFNTIVFAGVQFAIAVMRMAEPGGPPRRGNRAPVAGRDAVAVPVPARPRGRVAP</sequence>
<evidence type="ECO:0000313" key="3">
    <source>
        <dbReference type="EMBL" id="HHW33704.1"/>
    </source>
</evidence>
<protein>
    <submittedName>
        <fullName evidence="3">Uncharacterized protein</fullName>
    </submittedName>
</protein>